<dbReference type="Proteomes" id="UP000179113">
    <property type="component" value="Unassembled WGS sequence"/>
</dbReference>
<evidence type="ECO:0000313" key="2">
    <source>
        <dbReference type="Proteomes" id="UP000179113"/>
    </source>
</evidence>
<evidence type="ECO:0000313" key="1">
    <source>
        <dbReference type="EMBL" id="OGC70027.1"/>
    </source>
</evidence>
<name>A0A1F4WKR8_UNCKA</name>
<dbReference type="AlphaFoldDB" id="A0A1F4WKR8"/>
<proteinExistence type="predicted"/>
<organism evidence="1 2">
    <name type="scientific">candidate division WWE3 bacterium RIFOXYC1_FULL_39_7</name>
    <dbReference type="NCBI Taxonomy" id="1802643"/>
    <lineage>
        <taxon>Bacteria</taxon>
        <taxon>Katanobacteria</taxon>
    </lineage>
</organism>
<dbReference type="EMBL" id="MEWA01000011">
    <property type="protein sequence ID" value="OGC70027.1"/>
    <property type="molecule type" value="Genomic_DNA"/>
</dbReference>
<comment type="caution">
    <text evidence="1">The sequence shown here is derived from an EMBL/GenBank/DDBJ whole genome shotgun (WGS) entry which is preliminary data.</text>
</comment>
<sequence>MTEIETALHKLDKLVFDMCKFYGDDSEEFRARCIKAMCVGLEKYMVNRRDVELLPYLTYFVKSEIEGGYESSKK</sequence>
<protein>
    <submittedName>
        <fullName evidence="1">Uncharacterized protein</fullName>
    </submittedName>
</protein>
<gene>
    <name evidence="1" type="ORF">A2415_01555</name>
</gene>
<reference evidence="1 2" key="1">
    <citation type="journal article" date="2016" name="Nat. Commun.">
        <title>Thousands of microbial genomes shed light on interconnected biogeochemical processes in an aquifer system.</title>
        <authorList>
            <person name="Anantharaman K."/>
            <person name="Brown C.T."/>
            <person name="Hug L.A."/>
            <person name="Sharon I."/>
            <person name="Castelle C.J."/>
            <person name="Probst A.J."/>
            <person name="Thomas B.C."/>
            <person name="Singh A."/>
            <person name="Wilkins M.J."/>
            <person name="Karaoz U."/>
            <person name="Brodie E.L."/>
            <person name="Williams K.H."/>
            <person name="Hubbard S.S."/>
            <person name="Banfield J.F."/>
        </authorList>
    </citation>
    <scope>NUCLEOTIDE SEQUENCE [LARGE SCALE GENOMIC DNA]</scope>
</reference>
<accession>A0A1F4WKR8</accession>